<comment type="caution">
    <text evidence="1">The sequence shown here is derived from an EMBL/GenBank/DDBJ whole genome shotgun (WGS) entry which is preliminary data.</text>
</comment>
<sequence length="467" mass="53950">MTSVETMEERHDFNNKVFEWLICLDADFTDRDIRLIKSRRSDIYVIHNTYQPQKGQNVVMYESESRLIKEVSEFLDNNERVWIASTFSADRTEALYQTFKDMGYRGKCVTGKSSEQDKHAAASDINTLIKDLDFFIHTPAISVGIDCNVKDCVDTVVGFFSTQSGVPVETWRQQLRRVRHVKFNKIYVYIDRSTSSLSLPTTEKDVGDWIRNQSRVIMSDMTSDMKKRTLSLRACIDDQGIICLPDTFYSQIWMNVCIKRHKSMNGVWSRFVQQMQDVGCVLHDTKGGGDALVAEEIESKHTEVKQEYGLCVANARCLTPEEYKKLHDTIDTVSVDDRHAMTKFTLMWTYNIITEETVTPEWVLAHNTEREKRISRTLRALSLIIYGTTMQERLDKLCHRDQNLLVSNMEKRLFIQVPHQVSDAWSVPLRYAVKILLACGFTDVFADNIVSADLVKKHVGEIWDAEF</sequence>
<keyword evidence="2" id="KW-1185">Reference proteome</keyword>
<organism evidence="1 2">
    <name type="scientific">Linnemannia gamsii</name>
    <dbReference type="NCBI Taxonomy" id="64522"/>
    <lineage>
        <taxon>Eukaryota</taxon>
        <taxon>Fungi</taxon>
        <taxon>Fungi incertae sedis</taxon>
        <taxon>Mucoromycota</taxon>
        <taxon>Mortierellomycotina</taxon>
        <taxon>Mortierellomycetes</taxon>
        <taxon>Mortierellales</taxon>
        <taxon>Mortierellaceae</taxon>
        <taxon>Linnemannia</taxon>
    </lineage>
</organism>
<dbReference type="EMBL" id="JAAAIM010000745">
    <property type="protein sequence ID" value="KAG0284683.1"/>
    <property type="molecule type" value="Genomic_DNA"/>
</dbReference>
<dbReference type="InterPro" id="IPR027417">
    <property type="entry name" value="P-loop_NTPase"/>
</dbReference>
<reference evidence="1 2" key="1">
    <citation type="journal article" date="2020" name="Fungal Divers.">
        <title>Resolving the Mortierellaceae phylogeny through synthesis of multi-gene phylogenetics and phylogenomics.</title>
        <authorList>
            <person name="Vandepol N."/>
            <person name="Liber J."/>
            <person name="Desiro A."/>
            <person name="Na H."/>
            <person name="Kennedy M."/>
            <person name="Barry K."/>
            <person name="Grigoriev I.V."/>
            <person name="Miller A.N."/>
            <person name="O'Donnell K."/>
            <person name="Stajich J.E."/>
            <person name="Bonito G."/>
        </authorList>
    </citation>
    <scope>NUCLEOTIDE SEQUENCE [LARGE SCALE GENOMIC DNA]</scope>
    <source>
        <strain evidence="1 2">AD045</strain>
    </source>
</reference>
<evidence type="ECO:0008006" key="3">
    <source>
        <dbReference type="Google" id="ProtNLM"/>
    </source>
</evidence>
<dbReference type="Proteomes" id="UP001194696">
    <property type="component" value="Unassembled WGS sequence"/>
</dbReference>
<accession>A0ABQ7JT60</accession>
<gene>
    <name evidence="1" type="ORF">BGZ96_010971</name>
</gene>
<name>A0ABQ7JT60_9FUNG</name>
<dbReference type="Gene3D" id="3.40.50.300">
    <property type="entry name" value="P-loop containing nucleotide triphosphate hydrolases"/>
    <property type="match status" value="1"/>
</dbReference>
<protein>
    <recommendedName>
        <fullName evidence="3">Helicase C-terminal domain-containing protein</fullName>
    </recommendedName>
</protein>
<feature type="non-terminal residue" evidence="1">
    <location>
        <position position="467"/>
    </location>
</feature>
<proteinExistence type="predicted"/>
<evidence type="ECO:0000313" key="2">
    <source>
        <dbReference type="Proteomes" id="UP001194696"/>
    </source>
</evidence>
<evidence type="ECO:0000313" key="1">
    <source>
        <dbReference type="EMBL" id="KAG0284683.1"/>
    </source>
</evidence>